<reference evidence="3" key="1">
    <citation type="submission" date="2017-04" db="EMBL/GenBank/DDBJ databases">
        <authorList>
            <person name="Varghese N."/>
            <person name="Submissions S."/>
        </authorList>
    </citation>
    <scope>NUCLEOTIDE SEQUENCE [LARGE SCALE GENOMIC DNA]</scope>
    <source>
        <strain evidence="3">DSM 4125</strain>
    </source>
</reference>
<dbReference type="CDD" id="cd04179">
    <property type="entry name" value="DPM_DPG-synthase_like"/>
    <property type="match status" value="1"/>
</dbReference>
<dbReference type="InterPro" id="IPR029044">
    <property type="entry name" value="Nucleotide-diphossugar_trans"/>
</dbReference>
<dbReference type="InterPro" id="IPR001173">
    <property type="entry name" value="Glyco_trans_2-like"/>
</dbReference>
<dbReference type="Gene3D" id="3.90.550.10">
    <property type="entry name" value="Spore Coat Polysaccharide Biosynthesis Protein SpsA, Chain A"/>
    <property type="match status" value="1"/>
</dbReference>
<keyword evidence="3" id="KW-1185">Reference proteome</keyword>
<name>A0A1X7JZV5_9BACT</name>
<organism evidence="2 3">
    <name type="scientific">Marivirga sericea</name>
    <dbReference type="NCBI Taxonomy" id="1028"/>
    <lineage>
        <taxon>Bacteria</taxon>
        <taxon>Pseudomonadati</taxon>
        <taxon>Bacteroidota</taxon>
        <taxon>Cytophagia</taxon>
        <taxon>Cytophagales</taxon>
        <taxon>Marivirgaceae</taxon>
        <taxon>Marivirga</taxon>
    </lineage>
</organism>
<dbReference type="PANTHER" id="PTHR48090">
    <property type="entry name" value="UNDECAPRENYL-PHOSPHATE 4-DEOXY-4-FORMAMIDO-L-ARABINOSE TRANSFERASE-RELATED"/>
    <property type="match status" value="1"/>
</dbReference>
<dbReference type="SUPFAM" id="SSF53448">
    <property type="entry name" value="Nucleotide-diphospho-sugar transferases"/>
    <property type="match status" value="1"/>
</dbReference>
<dbReference type="GO" id="GO:0016740">
    <property type="term" value="F:transferase activity"/>
    <property type="evidence" value="ECO:0007669"/>
    <property type="project" value="UniProtKB-KW"/>
</dbReference>
<dbReference type="InterPro" id="IPR050256">
    <property type="entry name" value="Glycosyltransferase_2"/>
</dbReference>
<dbReference type="EMBL" id="FXAW01000004">
    <property type="protein sequence ID" value="SMG33757.1"/>
    <property type="molecule type" value="Genomic_DNA"/>
</dbReference>
<dbReference type="OrthoDB" id="9797819at2"/>
<dbReference type="PANTHER" id="PTHR48090:SF7">
    <property type="entry name" value="RFBJ PROTEIN"/>
    <property type="match status" value="1"/>
</dbReference>
<dbReference type="RefSeq" id="WP_085517075.1">
    <property type="nucleotide sequence ID" value="NZ_FXAW01000004.1"/>
</dbReference>
<sequence length="229" mass="25796">MNSKIVVIIPAFNEENAVGKVVKAIPKHLVDEIIVVNNNSTDRTREAAEQEGAIVLDQPTKGYGNACLKGIEYVQSKEQKPDIIVFLDADYSDYPEQLPELVKPVVDDGVDLVIGSRALGQREGGSMTIPQVFGNWLATRLIRLFYGYKFTDLGPFRAIRWNRLVELDMSDKTFGWTVEMQVKAAKKKFNCTEVPMQYRNRIGKSKVSGTVYGTVMAGYKILYTIFKYL</sequence>
<dbReference type="Proteomes" id="UP000193804">
    <property type="component" value="Unassembled WGS sequence"/>
</dbReference>
<dbReference type="AlphaFoldDB" id="A0A1X7JZV5"/>
<evidence type="ECO:0000313" key="2">
    <source>
        <dbReference type="EMBL" id="SMG33757.1"/>
    </source>
</evidence>
<gene>
    <name evidence="2" type="ORF">SAMN05661096_02160</name>
</gene>
<evidence type="ECO:0000259" key="1">
    <source>
        <dbReference type="Pfam" id="PF00535"/>
    </source>
</evidence>
<protein>
    <submittedName>
        <fullName evidence="2">Glycosyltransferase involved in cell wall bisynthesis</fullName>
    </submittedName>
</protein>
<dbReference type="STRING" id="1028.SAMN05661096_02160"/>
<proteinExistence type="predicted"/>
<keyword evidence="2" id="KW-0808">Transferase</keyword>
<accession>A0A1X7JZV5</accession>
<evidence type="ECO:0000313" key="3">
    <source>
        <dbReference type="Proteomes" id="UP000193804"/>
    </source>
</evidence>
<dbReference type="Pfam" id="PF00535">
    <property type="entry name" value="Glycos_transf_2"/>
    <property type="match status" value="1"/>
</dbReference>
<feature type="domain" description="Glycosyltransferase 2-like" evidence="1">
    <location>
        <begin position="7"/>
        <end position="144"/>
    </location>
</feature>